<feature type="coiled-coil region" evidence="3">
    <location>
        <begin position="1465"/>
        <end position="1524"/>
    </location>
</feature>
<evidence type="ECO:0000313" key="6">
    <source>
        <dbReference type="EnsemblPlants" id="Kaladp0061s0089.1.v1.1"/>
    </source>
</evidence>
<name>A0A7N1A1L9_KALFE</name>
<reference evidence="6" key="1">
    <citation type="submission" date="2021-01" db="UniProtKB">
        <authorList>
            <consortium name="EnsemblPlants"/>
        </authorList>
    </citation>
    <scope>IDENTIFICATION</scope>
</reference>
<feature type="coiled-coil region" evidence="3">
    <location>
        <begin position="1202"/>
        <end position="1229"/>
    </location>
</feature>
<dbReference type="EnsemblPlants" id="Kaladp0061s0089.1.v1.1">
    <property type="protein sequence ID" value="Kaladp0061s0089.1.v1.1"/>
    <property type="gene ID" value="Kaladp0061s0089.v1.1"/>
</dbReference>
<evidence type="ECO:0000256" key="2">
    <source>
        <dbReference type="ARBA" id="ARBA00038006"/>
    </source>
</evidence>
<feature type="region of interest" description="Disordered" evidence="4">
    <location>
        <begin position="1608"/>
        <end position="1634"/>
    </location>
</feature>
<evidence type="ECO:0000256" key="3">
    <source>
        <dbReference type="SAM" id="Coils"/>
    </source>
</evidence>
<proteinExistence type="inferred from homology"/>
<evidence type="ECO:0000256" key="4">
    <source>
        <dbReference type="SAM" id="MobiDB-lite"/>
    </source>
</evidence>
<feature type="coiled-coil region" evidence="3">
    <location>
        <begin position="326"/>
        <end position="458"/>
    </location>
</feature>
<dbReference type="InterPro" id="IPR051861">
    <property type="entry name" value="NET_actin-binding_domain"/>
</dbReference>
<accession>A0A7N1A1L9</accession>
<dbReference type="PROSITE" id="PS51774">
    <property type="entry name" value="NAB"/>
    <property type="match status" value="1"/>
</dbReference>
<sequence length="1634" mass="186271">MGALSPQDSKRMYSWLWDSHISPKNSKWLQENLADIDSTVKQMIKIIEEDGDSFARRAEMYYKRRPELMRLVEQFYRAYRGLAERYSHATRVIRQAHDTMAEAFPGQVPPLLTEDSPARIVAEHRGFDMPLSVPAMFSTEEMNRFLPGAANVVKGSGGEGESLARGEGSKQLDLFGFGEGYPGSGLFADGTAKKVMSFLHEKGAILPSSSVDLLEFGPEFKPETDASVLRESIAKLEAEKEAGLARFQKILEQISCLESRVTSAEEESRRLNEHAGKAEAEVQLLNEALKTSEAEKEAALIRHEQCGKRIAAMESELSLLPHDTGESELKDALASAEAEKDAILAQHNQCADLISSLQKKLLDAEDDARRLSERARKAEDEVEGLKKEIAKLEEEKEVSSIVYWQSIDKISSLELKLSSTQVEVQRLNSEISSTRFKLQGAEERYQLLERSRDYLQSDMHSLVQEIETQRRLLLDKQMEFGRFWTQIQEEHSRYMEAETAFQKLQLLHSRSQGELRSVTSQLQSKEQLLKELEARNRNLEDEIVKLEEEMQNLNERNLCSEQSGEYLMSDNKELRAKIVKLDEEVELRIDQRNSVQQQVYRLQNDIKGLQNRHDLVVGQMVSVGLDSEFFRHLVGELQDENGELKDICQREREAENDVLKKLRSMEKLLEEKAVLEKSIVIRNEALEKVRKEVGSLEESCQLAADEKLTLELEKAILVLLVEGVTCDADKLSRKNAHLESSLIDVNSELHKLRQKSSSLEHSVQSLDLEKTALSLQVDVLASQHEKIREMHDELQKKHEESEIRNNVLEKEKESSLSRIKELISLQESSDLAEAYEARSASLESQLCLLRDDKQKLKNENQEEVDKALKAEVEIFILRTVMEDMEGAKASLVGEFQKLVASTKFSEKIIFESEQKIVDQQMQLRSLLGEVEILGMGMNQVSRILEAGEDPENEDKSMLEATQIELLLEKLKDLKHKLRQTQESNELLSLEKSVLVMLFGQLRMEAAEAEKERKSLLENLNSESQKLVTLRTEMENLIKMNEVLRQKDDERNDNEVKLKNDAEALNVKFSELQESYQNTQTRNANVIQENKSLRRDFLELKRKNRALEDENCTVLVEALSMSNVSLVFENFVSEKTSEVAELAESLRQLDSVKSELMDIEFEAVLRKLLVLSVSEVAFTVKFHELTEQCRSLEKQRSFEVGNVQILNERVRSLEGENEGLKAQLDTFTAAVDSLRDCVASLESHAFFREKLFKSNAEESKGDRPDSKAELLGGVAKVQDLQNRIKSVEAAMEDMEVERYGTPDSRDAAIICEVPSTEAELGYGCGSSDQGVNTISQFTPQRSGMGGLGRDLRIKKTAADASDVSDIPKDISLDQRSRRMHYGGSRKDSVKFDDRMLELWETDSDGGSIGLTVSEGQKAKHISEIEAADEDLDFVDKLEVSKRFVGSNHEENKRKLLEKLRSDGLKLSNLQITVRDLKAKAEISEKMKKKDRDIEYSTVKEQLEEAEEAIGKLSETNAKLRRAVEDNDRMTSIGRSRTEYQRSWSLRRRNIQDHAQRGSERFGRLHLEVMKLQFLLRKLDIEQEKKPRTRIADPSPKRLLKDYLYNSRGRSMRLQGQNQSKKKMFCACIKPPTRGD</sequence>
<dbReference type="SUPFAM" id="SSF90257">
    <property type="entry name" value="Myosin rod fragments"/>
    <property type="match status" value="1"/>
</dbReference>
<dbReference type="OMA" id="LMEQEMH"/>
<dbReference type="GO" id="GO:0005886">
    <property type="term" value="C:plasma membrane"/>
    <property type="evidence" value="ECO:0007669"/>
    <property type="project" value="TreeGrafter"/>
</dbReference>
<dbReference type="Pfam" id="PF07765">
    <property type="entry name" value="KIP1"/>
    <property type="match status" value="1"/>
</dbReference>
<dbReference type="PANTHER" id="PTHR32258">
    <property type="entry name" value="PROTEIN NETWORKED 4A"/>
    <property type="match status" value="1"/>
</dbReference>
<feature type="coiled-coil region" evidence="3">
    <location>
        <begin position="960"/>
        <end position="1109"/>
    </location>
</feature>
<feature type="coiled-coil region" evidence="3">
    <location>
        <begin position="515"/>
        <end position="563"/>
    </location>
</feature>
<keyword evidence="7" id="KW-1185">Reference proteome</keyword>
<feature type="coiled-coil region" evidence="3">
    <location>
        <begin position="637"/>
        <end position="706"/>
    </location>
</feature>
<feature type="domain" description="NAB" evidence="5">
    <location>
        <begin position="13"/>
        <end position="93"/>
    </location>
</feature>
<dbReference type="Proteomes" id="UP000594263">
    <property type="component" value="Unplaced"/>
</dbReference>
<organism evidence="6 7">
    <name type="scientific">Kalanchoe fedtschenkoi</name>
    <name type="common">Lavender scallops</name>
    <name type="synonym">South American air plant</name>
    <dbReference type="NCBI Taxonomy" id="63787"/>
    <lineage>
        <taxon>Eukaryota</taxon>
        <taxon>Viridiplantae</taxon>
        <taxon>Streptophyta</taxon>
        <taxon>Embryophyta</taxon>
        <taxon>Tracheophyta</taxon>
        <taxon>Spermatophyta</taxon>
        <taxon>Magnoliopsida</taxon>
        <taxon>eudicotyledons</taxon>
        <taxon>Gunneridae</taxon>
        <taxon>Pentapetalae</taxon>
        <taxon>Saxifragales</taxon>
        <taxon>Crassulaceae</taxon>
        <taxon>Kalanchoe</taxon>
    </lineage>
</organism>
<evidence type="ECO:0000313" key="7">
    <source>
        <dbReference type="Proteomes" id="UP000594263"/>
    </source>
</evidence>
<evidence type="ECO:0000259" key="5">
    <source>
        <dbReference type="PROSITE" id="PS51774"/>
    </source>
</evidence>
<dbReference type="GO" id="GO:0051015">
    <property type="term" value="F:actin filament binding"/>
    <property type="evidence" value="ECO:0007669"/>
    <property type="project" value="TreeGrafter"/>
</dbReference>
<keyword evidence="1 3" id="KW-0175">Coiled coil</keyword>
<dbReference type="PANTHER" id="PTHR32258:SF32">
    <property type="entry name" value="PROTEIN NETWORKED 1D"/>
    <property type="match status" value="1"/>
</dbReference>
<dbReference type="Gramene" id="Kaladp0061s0089.1.v1.1">
    <property type="protein sequence ID" value="Kaladp0061s0089.1.v1.1"/>
    <property type="gene ID" value="Kaladp0061s0089.v1.1"/>
</dbReference>
<feature type="coiled-coil region" evidence="3">
    <location>
        <begin position="735"/>
        <end position="873"/>
    </location>
</feature>
<comment type="similarity">
    <text evidence="2">Belongs to the NET family.</text>
</comment>
<dbReference type="InterPro" id="IPR011684">
    <property type="entry name" value="NAB"/>
</dbReference>
<feature type="coiled-coil region" evidence="3">
    <location>
        <begin position="247"/>
        <end position="302"/>
    </location>
</feature>
<evidence type="ECO:0000256" key="1">
    <source>
        <dbReference type="ARBA" id="ARBA00023054"/>
    </source>
</evidence>
<protein>
    <recommendedName>
        <fullName evidence="5">NAB domain-containing protein</fullName>
    </recommendedName>
</protein>